<comment type="function">
    <text evidence="11">Ferredoxins are iron-sulfur proteins that transfer electrons in a wide variety of metabolic reactions.</text>
</comment>
<dbReference type="PANTHER" id="PTHR42859:SF2">
    <property type="entry name" value="FERREDOXIN"/>
    <property type="match status" value="1"/>
</dbReference>
<evidence type="ECO:0000256" key="8">
    <source>
        <dbReference type="ARBA" id="ARBA00023004"/>
    </source>
</evidence>
<dbReference type="Gene3D" id="3.30.70.20">
    <property type="match status" value="1"/>
</dbReference>
<dbReference type="GO" id="GO:0051538">
    <property type="term" value="F:3 iron, 4 sulfur cluster binding"/>
    <property type="evidence" value="ECO:0007669"/>
    <property type="project" value="UniProtKB-KW"/>
</dbReference>
<keyword evidence="9 11" id="KW-0411">Iron-sulfur</keyword>
<organism evidence="12 13">
    <name type="scientific">Ralstonia insidiosa</name>
    <dbReference type="NCBI Taxonomy" id="190721"/>
    <lineage>
        <taxon>Bacteria</taxon>
        <taxon>Pseudomonadati</taxon>
        <taxon>Pseudomonadota</taxon>
        <taxon>Betaproteobacteria</taxon>
        <taxon>Burkholderiales</taxon>
        <taxon>Burkholderiaceae</taxon>
        <taxon>Ralstonia</taxon>
    </lineage>
</organism>
<dbReference type="AlphaFoldDB" id="A0A192A3I4"/>
<dbReference type="PROSITE" id="PS51379">
    <property type="entry name" value="4FE4S_FER_2"/>
    <property type="match status" value="2"/>
</dbReference>
<evidence type="ECO:0000256" key="4">
    <source>
        <dbReference type="ARBA" id="ARBA00022485"/>
    </source>
</evidence>
<evidence type="ECO:0000256" key="9">
    <source>
        <dbReference type="ARBA" id="ARBA00023014"/>
    </source>
</evidence>
<keyword evidence="6 11" id="KW-0677">Repeat</keyword>
<dbReference type="InterPro" id="IPR054829">
    <property type="entry name" value="FdxA"/>
</dbReference>
<dbReference type="SUPFAM" id="SSF54862">
    <property type="entry name" value="4Fe-4S ferredoxins"/>
    <property type="match status" value="1"/>
</dbReference>
<evidence type="ECO:0000256" key="2">
    <source>
        <dbReference type="ARBA" id="ARBA00001966"/>
    </source>
</evidence>
<comment type="cofactor">
    <cofactor evidence="2 11">
        <name>[4Fe-4S] cluster</name>
        <dbReference type="ChEBI" id="CHEBI:49883"/>
    </cofactor>
</comment>
<dbReference type="PANTHER" id="PTHR42859">
    <property type="entry name" value="OXIDOREDUCTASE"/>
    <property type="match status" value="1"/>
</dbReference>
<dbReference type="GO" id="GO:0046872">
    <property type="term" value="F:metal ion binding"/>
    <property type="evidence" value="ECO:0007669"/>
    <property type="project" value="UniProtKB-KW"/>
</dbReference>
<evidence type="ECO:0000256" key="5">
    <source>
        <dbReference type="ARBA" id="ARBA00022723"/>
    </source>
</evidence>
<sequence length="117" mass="12871">MPYVVTESCIQCKYTDCVAVCPMDCFHAGPNFLVIDPDECIDCSICVPECPVGAIYPAAEVPADQQDFIALNAQLSRRADWPRLTQVQAPLADHAHWAQVKDKRDALRIAPESPPST</sequence>
<dbReference type="InterPro" id="IPR017896">
    <property type="entry name" value="4Fe4S_Fe-S-bd"/>
</dbReference>
<dbReference type="Proteomes" id="UP000078572">
    <property type="component" value="Chromosome 2"/>
</dbReference>
<gene>
    <name evidence="12" type="ORF">A9Y76_21090</name>
</gene>
<dbReference type="Pfam" id="PF00037">
    <property type="entry name" value="Fer4"/>
    <property type="match status" value="1"/>
</dbReference>
<dbReference type="GO" id="GO:0009055">
    <property type="term" value="F:electron transfer activity"/>
    <property type="evidence" value="ECO:0007669"/>
    <property type="project" value="InterPro"/>
</dbReference>
<evidence type="ECO:0000256" key="6">
    <source>
        <dbReference type="ARBA" id="ARBA00022737"/>
    </source>
</evidence>
<dbReference type="InterPro" id="IPR017900">
    <property type="entry name" value="4Fe4S_Fe_S_CS"/>
</dbReference>
<keyword evidence="8 11" id="KW-0408">Iron</keyword>
<dbReference type="STRING" id="190721.ACS15_4493"/>
<dbReference type="NCBIfam" id="NF045490">
    <property type="entry name" value="FdxA_Protbact"/>
    <property type="match status" value="1"/>
</dbReference>
<accession>A0A192A3I4</accession>
<dbReference type="PRINTS" id="PR00354">
    <property type="entry name" value="7FE8SFRDOXIN"/>
</dbReference>
<dbReference type="OrthoDB" id="9779457at2"/>
<dbReference type="Pfam" id="PF11953">
    <property type="entry name" value="DUF3470"/>
    <property type="match status" value="1"/>
</dbReference>
<keyword evidence="13" id="KW-1185">Reference proteome</keyword>
<evidence type="ECO:0000256" key="3">
    <source>
        <dbReference type="ARBA" id="ARBA00022448"/>
    </source>
</evidence>
<evidence type="ECO:0000313" key="12">
    <source>
        <dbReference type="EMBL" id="ANJ75035.1"/>
    </source>
</evidence>
<keyword evidence="10 11" id="KW-0003">3Fe-4S</keyword>
<keyword evidence="7 11" id="KW-0249">Electron transport</keyword>
<dbReference type="PROSITE" id="PS00198">
    <property type="entry name" value="4FE4S_FER_1"/>
    <property type="match status" value="1"/>
</dbReference>
<evidence type="ECO:0000256" key="10">
    <source>
        <dbReference type="ARBA" id="ARBA00023291"/>
    </source>
</evidence>
<dbReference type="InterPro" id="IPR022569">
    <property type="entry name" value="Fd_C"/>
</dbReference>
<evidence type="ECO:0000313" key="13">
    <source>
        <dbReference type="Proteomes" id="UP000078572"/>
    </source>
</evidence>
<keyword evidence="3 11" id="KW-0813">Transport</keyword>
<keyword evidence="4 11" id="KW-0004">4Fe-4S</keyword>
<protein>
    <recommendedName>
        <fullName evidence="11">Ferredoxin</fullName>
    </recommendedName>
</protein>
<keyword evidence="5 11" id="KW-0479">Metal-binding</keyword>
<evidence type="ECO:0000256" key="1">
    <source>
        <dbReference type="ARBA" id="ARBA00001927"/>
    </source>
</evidence>
<proteinExistence type="predicted"/>
<evidence type="ECO:0000256" key="11">
    <source>
        <dbReference type="RuleBase" id="RU364098"/>
    </source>
</evidence>
<evidence type="ECO:0000256" key="7">
    <source>
        <dbReference type="ARBA" id="ARBA00022982"/>
    </source>
</evidence>
<comment type="cofactor">
    <cofactor evidence="1 11">
        <name>[3Fe-4S] cluster</name>
        <dbReference type="ChEBI" id="CHEBI:21137"/>
    </cofactor>
</comment>
<name>A0A192A3I4_9RALS</name>
<dbReference type="EMBL" id="CP016023">
    <property type="protein sequence ID" value="ANJ75035.1"/>
    <property type="molecule type" value="Genomic_DNA"/>
</dbReference>
<dbReference type="RefSeq" id="WP_064807306.1">
    <property type="nucleotide sequence ID" value="NZ_CP016023.1"/>
</dbReference>
<dbReference type="GeneID" id="61528535"/>
<dbReference type="InterPro" id="IPR000813">
    <property type="entry name" value="7Fe_ferredoxin"/>
</dbReference>
<reference evidence="13" key="1">
    <citation type="submission" date="2016-06" db="EMBL/GenBank/DDBJ databases">
        <authorList>
            <person name="Xu Y."/>
            <person name="Nagy A."/>
            <person name="Yan X."/>
            <person name="Kim S.W."/>
            <person name="Haley B."/>
            <person name="Liu N.T."/>
            <person name="Nou X."/>
        </authorList>
    </citation>
    <scope>NUCLEOTIDE SEQUENCE [LARGE SCALE GENOMIC DNA]</scope>
    <source>
        <strain evidence="13">ATCC 49129</strain>
    </source>
</reference>
<dbReference type="GO" id="GO:0051539">
    <property type="term" value="F:4 iron, 4 sulfur cluster binding"/>
    <property type="evidence" value="ECO:0007669"/>
    <property type="project" value="UniProtKB-KW"/>
</dbReference>
<dbReference type="InterPro" id="IPR050294">
    <property type="entry name" value="RnfB_subfamily"/>
</dbReference>